<proteinExistence type="inferred from homology"/>
<evidence type="ECO:0000259" key="4">
    <source>
        <dbReference type="PROSITE" id="PS50883"/>
    </source>
</evidence>
<dbReference type="SUPFAM" id="SSF47188">
    <property type="entry name" value="Hemerythrin-like"/>
    <property type="match status" value="1"/>
</dbReference>
<dbReference type="Pfam" id="PF00563">
    <property type="entry name" value="EAL"/>
    <property type="match status" value="1"/>
</dbReference>
<accession>A0A149VYM5</accession>
<evidence type="ECO:0000256" key="2">
    <source>
        <dbReference type="ARBA" id="ARBA00022723"/>
    </source>
</evidence>
<dbReference type="CDD" id="cd01948">
    <property type="entry name" value="EAL"/>
    <property type="match status" value="1"/>
</dbReference>
<dbReference type="InterPro" id="IPR000160">
    <property type="entry name" value="GGDEF_dom"/>
</dbReference>
<dbReference type="RefSeq" id="WP_062188129.1">
    <property type="nucleotide sequence ID" value="NZ_CP053676.1"/>
</dbReference>
<dbReference type="InterPro" id="IPR050706">
    <property type="entry name" value="Cyclic-di-GMP_PDE-like"/>
</dbReference>
<dbReference type="Gene3D" id="3.30.70.270">
    <property type="match status" value="1"/>
</dbReference>
<evidence type="ECO:0000256" key="1">
    <source>
        <dbReference type="ARBA" id="ARBA00010587"/>
    </source>
</evidence>
<evidence type="ECO:0000313" key="6">
    <source>
        <dbReference type="EMBL" id="KXW58004.1"/>
    </source>
</evidence>
<protein>
    <submittedName>
        <fullName evidence="6">Phytochrome-like protein cph2</fullName>
    </submittedName>
</protein>
<dbReference type="Pfam" id="PF00990">
    <property type="entry name" value="GGDEF"/>
    <property type="match status" value="1"/>
</dbReference>
<name>A0A149VYM5_9PROT</name>
<dbReference type="SMART" id="SM00052">
    <property type="entry name" value="EAL"/>
    <property type="match status" value="1"/>
</dbReference>
<dbReference type="Proteomes" id="UP000075653">
    <property type="component" value="Unassembled WGS sequence"/>
</dbReference>
<dbReference type="SUPFAM" id="SSF141868">
    <property type="entry name" value="EAL domain-like"/>
    <property type="match status" value="1"/>
</dbReference>
<evidence type="ECO:0000256" key="3">
    <source>
        <dbReference type="ARBA" id="ARBA00023004"/>
    </source>
</evidence>
<dbReference type="PATRIC" id="fig|1789004.3.peg.1479"/>
<dbReference type="STRING" id="1789004.FEMY_14540"/>
<evidence type="ECO:0000259" key="5">
    <source>
        <dbReference type="PROSITE" id="PS50887"/>
    </source>
</evidence>
<dbReference type="InterPro" id="IPR029787">
    <property type="entry name" value="Nucleotide_cyclase"/>
</dbReference>
<organism evidence="6 7">
    <name type="scientific">Ferrovum myxofaciens</name>
    <dbReference type="NCBI Taxonomy" id="416213"/>
    <lineage>
        <taxon>Bacteria</taxon>
        <taxon>Pseudomonadati</taxon>
        <taxon>Pseudomonadota</taxon>
        <taxon>Betaproteobacteria</taxon>
        <taxon>Ferrovales</taxon>
        <taxon>Ferrovaceae</taxon>
        <taxon>Ferrovum</taxon>
    </lineage>
</organism>
<dbReference type="InterPro" id="IPR012312">
    <property type="entry name" value="Hemerythrin-like"/>
</dbReference>
<dbReference type="InterPro" id="IPR043128">
    <property type="entry name" value="Rev_trsase/Diguanyl_cyclase"/>
</dbReference>
<dbReference type="EMBL" id="LRRD01000028">
    <property type="protein sequence ID" value="KXW58004.1"/>
    <property type="molecule type" value="Genomic_DNA"/>
</dbReference>
<dbReference type="SUPFAM" id="SSF55073">
    <property type="entry name" value="Nucleotide cyclase"/>
    <property type="match status" value="1"/>
</dbReference>
<dbReference type="PANTHER" id="PTHR33121:SF70">
    <property type="entry name" value="SIGNALING PROTEIN YKOW"/>
    <property type="match status" value="1"/>
</dbReference>
<comment type="caution">
    <text evidence="6">The sequence shown here is derived from an EMBL/GenBank/DDBJ whole genome shotgun (WGS) entry which is preliminary data.</text>
</comment>
<dbReference type="PROSITE" id="PS50883">
    <property type="entry name" value="EAL"/>
    <property type="match status" value="1"/>
</dbReference>
<dbReference type="NCBIfam" id="TIGR00254">
    <property type="entry name" value="GGDEF"/>
    <property type="match status" value="1"/>
</dbReference>
<comment type="similarity">
    <text evidence="1">Belongs to the hemerythrin family.</text>
</comment>
<dbReference type="CDD" id="cd01949">
    <property type="entry name" value="GGDEF"/>
    <property type="match status" value="1"/>
</dbReference>
<feature type="domain" description="EAL" evidence="4">
    <location>
        <begin position="392"/>
        <end position="646"/>
    </location>
</feature>
<dbReference type="Gene3D" id="3.20.20.450">
    <property type="entry name" value="EAL domain"/>
    <property type="match status" value="1"/>
</dbReference>
<dbReference type="InterPro" id="IPR001633">
    <property type="entry name" value="EAL_dom"/>
</dbReference>
<dbReference type="SMART" id="SM00267">
    <property type="entry name" value="GGDEF"/>
    <property type="match status" value="1"/>
</dbReference>
<dbReference type="GeneID" id="301708564"/>
<dbReference type="AlphaFoldDB" id="A0A149VYM5"/>
<gene>
    <name evidence="6" type="primary">cph2_5</name>
    <name evidence="6" type="ORF">FEMY_14540</name>
</gene>
<dbReference type="InterPro" id="IPR012827">
    <property type="entry name" value="Hemerythrin_metal-bd"/>
</dbReference>
<evidence type="ECO:0000313" key="7">
    <source>
        <dbReference type="Proteomes" id="UP000075653"/>
    </source>
</evidence>
<keyword evidence="7" id="KW-1185">Reference proteome</keyword>
<dbReference type="PROSITE" id="PS50887">
    <property type="entry name" value="GGDEF"/>
    <property type="match status" value="1"/>
</dbReference>
<dbReference type="GO" id="GO:0046872">
    <property type="term" value="F:metal ion binding"/>
    <property type="evidence" value="ECO:0007669"/>
    <property type="project" value="UniProtKB-KW"/>
</dbReference>
<dbReference type="NCBIfam" id="NF033749">
    <property type="entry name" value="bact_hemeryth"/>
    <property type="match status" value="1"/>
</dbReference>
<dbReference type="Gene3D" id="1.20.120.50">
    <property type="entry name" value="Hemerythrin-like"/>
    <property type="match status" value="1"/>
</dbReference>
<dbReference type="GO" id="GO:0071111">
    <property type="term" value="F:cyclic-guanylate-specific phosphodiesterase activity"/>
    <property type="evidence" value="ECO:0007669"/>
    <property type="project" value="InterPro"/>
</dbReference>
<keyword evidence="2" id="KW-0479">Metal-binding</keyword>
<dbReference type="InterPro" id="IPR035919">
    <property type="entry name" value="EAL_sf"/>
</dbReference>
<reference evidence="6 7" key="1">
    <citation type="submission" date="2016-01" db="EMBL/GenBank/DDBJ databases">
        <title>Genome sequence of the acidophilic iron oxidising Ferrovum strain Z-31.</title>
        <authorList>
            <person name="Poehlein A."/>
            <person name="Ullrich S.R."/>
            <person name="Schloemann M."/>
            <person name="Muehling M."/>
            <person name="Daniel R."/>
        </authorList>
    </citation>
    <scope>NUCLEOTIDE SEQUENCE [LARGE SCALE GENOMIC DNA]</scope>
    <source>
        <strain evidence="6 7">Z-31</strain>
    </source>
</reference>
<dbReference type="NCBIfam" id="TIGR02481">
    <property type="entry name" value="hemeryth_dom"/>
    <property type="match status" value="1"/>
</dbReference>
<dbReference type="CDD" id="cd12107">
    <property type="entry name" value="Hemerythrin"/>
    <property type="match status" value="1"/>
</dbReference>
<dbReference type="InterPro" id="IPR035938">
    <property type="entry name" value="Hemerythrin-like_sf"/>
</dbReference>
<keyword evidence="3" id="KW-0408">Iron</keyword>
<dbReference type="Pfam" id="PF01814">
    <property type="entry name" value="Hemerythrin"/>
    <property type="match status" value="1"/>
</dbReference>
<dbReference type="PANTHER" id="PTHR33121">
    <property type="entry name" value="CYCLIC DI-GMP PHOSPHODIESTERASE PDEF"/>
    <property type="match status" value="1"/>
</dbReference>
<feature type="domain" description="GGDEF" evidence="5">
    <location>
        <begin position="248"/>
        <end position="383"/>
    </location>
</feature>
<sequence>MLTEPASQSLYPLKNSIDIFPWDDNFETGLIQIDDQHRVLVSLLNTLASHVAFRSEIISLEKVFDALTDYTIYHFKSEEAIWAKFFAEDHSMAEHLAVHEHFIQTLTALKEARKNASSDQVAHDALEFLTRWLASHILEKDRCMAYTVLAMQEGFALEEAQAQAHRQMKGVTRTLIDIILSLYSALSSNTLNLMRKLDEHQKMEEAYREQRRRMEHLARFDALTGLPNRVLLTEKVQEIINLSECSRNFLAIIYLDLDGFKVINDTYGHEVGDRVLIIMAERIQRIVRGQDIVSRLGGDEFIVVIRDIPDFDTCIPWLASFLTAAGEVIPLDKGRTLTLSASLGVTLYPQNEEITPDQLFRQADQALYQAKQAGKNCYHVFDMVHDHEVRDHLENLEHIRLGLERREFVLYYQPKVNLRTGAILGFEALIRWQHPHRGLLLPAQFLPMVENHPLALSLGNWVLDTALNQIEDWMTQGSPFIVSVNVCGQQLQARGFTQQLRDTLARRQKGVARYLELEVLETSALEDISLVSKVIHDCISLGVQFSIDDFGTGYSSLSYLKRLPVHTLKIDQSFVRGMLEDPEDLAILVGVLGLAEAFQRKVIAEGVETLAHGEMLLDLGCEGAQGYAIARPMPVDKIVHWAASWQVPLSWRFRPVLSKDDLSSFIRCASQQATKEAKPKR</sequence>